<dbReference type="RefSeq" id="WP_353303173.1">
    <property type="nucleotide sequence ID" value="NZ_BAABWN010000007.1"/>
</dbReference>
<accession>A0ABQ0AA37</accession>
<evidence type="ECO:0000313" key="3">
    <source>
        <dbReference type="Proteomes" id="UP001465153"/>
    </source>
</evidence>
<comment type="caution">
    <text evidence="2">The sequence shown here is derived from an EMBL/GenBank/DDBJ whole genome shotgun (WGS) entry which is preliminary data.</text>
</comment>
<keyword evidence="3" id="KW-1185">Reference proteome</keyword>
<organism evidence="2 3">
    <name type="scientific">Sessilibacter corallicola</name>
    <dbReference type="NCBI Taxonomy" id="2904075"/>
    <lineage>
        <taxon>Bacteria</taxon>
        <taxon>Pseudomonadati</taxon>
        <taxon>Pseudomonadota</taxon>
        <taxon>Gammaproteobacteria</taxon>
        <taxon>Cellvibrionales</taxon>
        <taxon>Cellvibrionaceae</taxon>
        <taxon>Sessilibacter</taxon>
    </lineage>
</organism>
<name>A0ABQ0AA37_9GAMM</name>
<feature type="chain" id="PRO_5046378001" evidence="1">
    <location>
        <begin position="21"/>
        <end position="145"/>
    </location>
</feature>
<sequence length="145" mass="15688">MNIKLFIITLIFSLANFAYAGSGSAILSHWSGQASTNTSTFLYLSNVSDNTINVSVTFYDDFGNPTPATSFSNFINGDTQLSPKSTGQILIRPPSRKNGFAVIEWSNLYGDDNQVALVATGLRIVVNSSSRRADTIIPINDGKPF</sequence>
<feature type="signal peptide" evidence="1">
    <location>
        <begin position="1"/>
        <end position="20"/>
    </location>
</feature>
<evidence type="ECO:0000256" key="1">
    <source>
        <dbReference type="SAM" id="SignalP"/>
    </source>
</evidence>
<evidence type="ECO:0000313" key="2">
    <source>
        <dbReference type="EMBL" id="GAA6168466.1"/>
    </source>
</evidence>
<protein>
    <submittedName>
        <fullName evidence="2">Uncharacterized protein</fullName>
    </submittedName>
</protein>
<gene>
    <name evidence="2" type="ORF">NBRC116591_22770</name>
</gene>
<reference evidence="2 3" key="1">
    <citation type="submission" date="2024-04" db="EMBL/GenBank/DDBJ databases">
        <title>Draft genome sequence of Sessilibacter corallicola NBRC 116591.</title>
        <authorList>
            <person name="Miyakawa T."/>
            <person name="Kusuya Y."/>
            <person name="Miura T."/>
        </authorList>
    </citation>
    <scope>NUCLEOTIDE SEQUENCE [LARGE SCALE GENOMIC DNA]</scope>
    <source>
        <strain evidence="2 3">KU-00831-HH</strain>
    </source>
</reference>
<keyword evidence="1" id="KW-0732">Signal</keyword>
<dbReference type="EMBL" id="BAABWN010000007">
    <property type="protein sequence ID" value="GAA6168466.1"/>
    <property type="molecule type" value="Genomic_DNA"/>
</dbReference>
<proteinExistence type="predicted"/>
<dbReference type="Proteomes" id="UP001465153">
    <property type="component" value="Unassembled WGS sequence"/>
</dbReference>